<comment type="caution">
    <text evidence="2">The sequence shown here is derived from an EMBL/GenBank/DDBJ whole genome shotgun (WGS) entry which is preliminary data.</text>
</comment>
<sequence length="75" mass="8341">MSKSSIHGKLTLPQNVGGSLWLKKLELEEGDKVSIFLLDKNARTYSIEVEKAPRADPEPDQPRIKLDLNQPASPT</sequence>
<feature type="region of interest" description="Disordered" evidence="1">
    <location>
        <begin position="49"/>
        <end position="75"/>
    </location>
</feature>
<dbReference type="AlphaFoldDB" id="A0AAV5JES3"/>
<keyword evidence="3" id="KW-1185">Reference proteome</keyword>
<evidence type="ECO:0000313" key="3">
    <source>
        <dbReference type="Proteomes" id="UP001054252"/>
    </source>
</evidence>
<feature type="compositionally biased region" description="Basic and acidic residues" evidence="1">
    <location>
        <begin position="49"/>
        <end position="66"/>
    </location>
</feature>
<evidence type="ECO:0000313" key="2">
    <source>
        <dbReference type="EMBL" id="GKV09914.1"/>
    </source>
</evidence>
<organism evidence="2 3">
    <name type="scientific">Rubroshorea leprosula</name>
    <dbReference type="NCBI Taxonomy" id="152421"/>
    <lineage>
        <taxon>Eukaryota</taxon>
        <taxon>Viridiplantae</taxon>
        <taxon>Streptophyta</taxon>
        <taxon>Embryophyta</taxon>
        <taxon>Tracheophyta</taxon>
        <taxon>Spermatophyta</taxon>
        <taxon>Magnoliopsida</taxon>
        <taxon>eudicotyledons</taxon>
        <taxon>Gunneridae</taxon>
        <taxon>Pentapetalae</taxon>
        <taxon>rosids</taxon>
        <taxon>malvids</taxon>
        <taxon>Malvales</taxon>
        <taxon>Dipterocarpaceae</taxon>
        <taxon>Rubroshorea</taxon>
    </lineage>
</organism>
<reference evidence="2 3" key="1">
    <citation type="journal article" date="2021" name="Commun. Biol.">
        <title>The genome of Shorea leprosula (Dipterocarpaceae) highlights the ecological relevance of drought in aseasonal tropical rainforests.</title>
        <authorList>
            <person name="Ng K.K.S."/>
            <person name="Kobayashi M.J."/>
            <person name="Fawcett J.A."/>
            <person name="Hatakeyama M."/>
            <person name="Paape T."/>
            <person name="Ng C.H."/>
            <person name="Ang C.C."/>
            <person name="Tnah L.H."/>
            <person name="Lee C.T."/>
            <person name="Nishiyama T."/>
            <person name="Sese J."/>
            <person name="O'Brien M.J."/>
            <person name="Copetti D."/>
            <person name="Mohd Noor M.I."/>
            <person name="Ong R.C."/>
            <person name="Putra M."/>
            <person name="Sireger I.Z."/>
            <person name="Indrioko S."/>
            <person name="Kosugi Y."/>
            <person name="Izuno A."/>
            <person name="Isagi Y."/>
            <person name="Lee S.L."/>
            <person name="Shimizu K.K."/>
        </authorList>
    </citation>
    <scope>NUCLEOTIDE SEQUENCE [LARGE SCALE GENOMIC DNA]</scope>
    <source>
        <strain evidence="2">214</strain>
    </source>
</reference>
<protein>
    <submittedName>
        <fullName evidence="2">Uncharacterized protein</fullName>
    </submittedName>
</protein>
<name>A0AAV5JES3_9ROSI</name>
<accession>A0AAV5JES3</accession>
<dbReference type="Proteomes" id="UP001054252">
    <property type="component" value="Unassembled WGS sequence"/>
</dbReference>
<evidence type="ECO:0000256" key="1">
    <source>
        <dbReference type="SAM" id="MobiDB-lite"/>
    </source>
</evidence>
<proteinExistence type="predicted"/>
<dbReference type="EMBL" id="BPVZ01000031">
    <property type="protein sequence ID" value="GKV09914.1"/>
    <property type="molecule type" value="Genomic_DNA"/>
</dbReference>
<gene>
    <name evidence="2" type="ORF">SLEP1_g21346</name>
</gene>